<dbReference type="InParanoid" id="A0A090N431"/>
<dbReference type="GO" id="GO:0008270">
    <property type="term" value="F:zinc ion binding"/>
    <property type="evidence" value="ECO:0007669"/>
    <property type="project" value="UniProtKB-KW"/>
</dbReference>
<keyword evidence="4" id="KW-1185">Reference proteome</keyword>
<dbReference type="RefSeq" id="XP_022839676.1">
    <property type="nucleotide sequence ID" value="XM_022983407.1"/>
</dbReference>
<dbReference type="InterPro" id="IPR013083">
    <property type="entry name" value="Znf_RING/FYVE/PHD"/>
</dbReference>
<dbReference type="AlphaFoldDB" id="A0A090N431"/>
<dbReference type="InterPro" id="IPR011992">
    <property type="entry name" value="EF-hand-dom_pair"/>
</dbReference>
<dbReference type="OrthoDB" id="496934at2759"/>
<evidence type="ECO:0000313" key="4">
    <source>
        <dbReference type="Proteomes" id="UP000009170"/>
    </source>
</evidence>
<reference evidence="3 4" key="2">
    <citation type="journal article" date="2014" name="BMC Genomics">
        <title>An improved genome of the model marine alga Ostreococcus tauri unfolds by assessing Illumina de novo assemblies.</title>
        <authorList>
            <person name="Blanc-Mathieu R."/>
            <person name="Verhelst B."/>
            <person name="Derelle E."/>
            <person name="Rombauts S."/>
            <person name="Bouget F.Y."/>
            <person name="Carre I."/>
            <person name="Chateau A."/>
            <person name="Eyre-Walker A."/>
            <person name="Grimsley N."/>
            <person name="Moreau H."/>
            <person name="Piegu B."/>
            <person name="Rivals E."/>
            <person name="Schackwitz W."/>
            <person name="Van de Peer Y."/>
            <person name="Piganeau G."/>
        </authorList>
    </citation>
    <scope>NUCLEOTIDE SEQUENCE [LARGE SCALE GENOMIC DNA]</scope>
    <source>
        <strain evidence="4">OTTH 0595 / CCAP 157/2 / RCC745</strain>
    </source>
</reference>
<keyword evidence="1" id="KW-0862">Zinc</keyword>
<evidence type="ECO:0000259" key="2">
    <source>
        <dbReference type="PROSITE" id="PS50089"/>
    </source>
</evidence>
<dbReference type="InterPro" id="IPR001841">
    <property type="entry name" value="Znf_RING"/>
</dbReference>
<keyword evidence="1" id="KW-0863">Zinc-finger</keyword>
<sequence>MGNAMRLPTHTANSNRRQIAQHFAPAIPGAYEPPDDAAHRGRVDASEAVVARERRRVFLRRSSDDVWLAEEEEGSRSGKGGGELHVSEEHQECGVCFEPLCKERTAVFVDAEGKRVCSHFLHDRCARSTIEYVGRWCPLCRAECAESRGVPFTTEDADEWFRLCDVQGEGTMNKEQVISVIRAQVPVDWKRIAKDLDSLWSKFDPEDTGVLRKDDVIGEQGLLKMVSAKYPARLREYKSIPHVTDKSRWFTFWDEDLSGMLEKDEVVRALIKSFGLKQDVEHIQALRSVVENIWYGLGDAIVAAFAIDKREEFEAIRARNKRKGKK</sequence>
<accession>A0A090N431</accession>
<name>A0A090N431_OSTTA</name>
<evidence type="ECO:0000256" key="1">
    <source>
        <dbReference type="PROSITE-ProRule" id="PRU00175"/>
    </source>
</evidence>
<dbReference type="Proteomes" id="UP000009170">
    <property type="component" value="Unassembled WGS sequence"/>
</dbReference>
<evidence type="ECO:0000313" key="3">
    <source>
        <dbReference type="EMBL" id="CEF99158.1"/>
    </source>
</evidence>
<reference evidence="4" key="1">
    <citation type="journal article" date="2006" name="Proc. Natl. Acad. Sci. U.S.A.">
        <title>Genome analysis of the smallest free-living eukaryote Ostreococcus tauri unveils many unique features.</title>
        <authorList>
            <person name="Derelle E."/>
            <person name="Ferraz C."/>
            <person name="Rombauts S."/>
            <person name="Rouze P."/>
            <person name="Worden A.Z."/>
            <person name="Robbens S."/>
            <person name="Partensky F."/>
            <person name="Degroeve S."/>
            <person name="Echeynie S."/>
            <person name="Cooke R."/>
            <person name="Saeys Y."/>
            <person name="Wuyts J."/>
            <person name="Jabbari K."/>
            <person name="Bowler C."/>
            <person name="Panaud O."/>
            <person name="Piegu B."/>
            <person name="Ball S.G."/>
            <person name="Ral J.-P."/>
            <person name="Bouget F.-Y."/>
            <person name="Piganeau G."/>
            <person name="De Baets B."/>
            <person name="Picard A."/>
            <person name="Delseny M."/>
            <person name="Demaille J."/>
            <person name="Van de Peer Y."/>
            <person name="Moreau H."/>
        </authorList>
    </citation>
    <scope>NUCLEOTIDE SEQUENCE [LARGE SCALE GENOMIC DNA]</scope>
    <source>
        <strain evidence="4">OTTH 0595 / CCAP 157/2 / RCC745</strain>
    </source>
</reference>
<organism evidence="3 4">
    <name type="scientific">Ostreococcus tauri</name>
    <name type="common">Marine green alga</name>
    <dbReference type="NCBI Taxonomy" id="70448"/>
    <lineage>
        <taxon>Eukaryota</taxon>
        <taxon>Viridiplantae</taxon>
        <taxon>Chlorophyta</taxon>
        <taxon>Mamiellophyceae</taxon>
        <taxon>Mamiellales</taxon>
        <taxon>Bathycoccaceae</taxon>
        <taxon>Ostreococcus</taxon>
    </lineage>
</organism>
<dbReference type="KEGG" id="ota:OT_ostta09g03460"/>
<dbReference type="SUPFAM" id="SSF57850">
    <property type="entry name" value="RING/U-box"/>
    <property type="match status" value="1"/>
</dbReference>
<gene>
    <name evidence="3" type="ORF">OT_ostta09g03460</name>
</gene>
<dbReference type="EMBL" id="CAID01000009">
    <property type="protein sequence ID" value="CEF99158.1"/>
    <property type="molecule type" value="Genomic_DNA"/>
</dbReference>
<protein>
    <submittedName>
        <fullName evidence="3">Zinc finger, RING/FYVE/PHD-type</fullName>
    </submittedName>
</protein>
<dbReference type="STRING" id="70448.A0A090N431"/>
<proteinExistence type="predicted"/>
<dbReference type="GeneID" id="9831899"/>
<comment type="caution">
    <text evidence="3">The sequence shown here is derived from an EMBL/GenBank/DDBJ whole genome shotgun (WGS) entry which is preliminary data.</text>
</comment>
<dbReference type="Gene3D" id="1.10.238.10">
    <property type="entry name" value="EF-hand"/>
    <property type="match status" value="1"/>
</dbReference>
<feature type="domain" description="RING-type" evidence="2">
    <location>
        <begin position="93"/>
        <end position="141"/>
    </location>
</feature>
<dbReference type="PROSITE" id="PS50089">
    <property type="entry name" value="ZF_RING_2"/>
    <property type="match status" value="1"/>
</dbReference>
<dbReference type="Gene3D" id="3.30.40.10">
    <property type="entry name" value="Zinc/RING finger domain, C3HC4 (zinc finger)"/>
    <property type="match status" value="1"/>
</dbReference>
<keyword evidence="1" id="KW-0479">Metal-binding</keyword>
<dbReference type="SUPFAM" id="SSF47473">
    <property type="entry name" value="EF-hand"/>
    <property type="match status" value="1"/>
</dbReference>